<comment type="caution">
    <text evidence="2">The sequence shown here is derived from an EMBL/GenBank/DDBJ whole genome shotgun (WGS) entry which is preliminary data.</text>
</comment>
<name>A0AAV7TLG8_PLEWA</name>
<feature type="region of interest" description="Disordered" evidence="1">
    <location>
        <begin position="215"/>
        <end position="243"/>
    </location>
</feature>
<dbReference type="Proteomes" id="UP001066276">
    <property type="component" value="Chromosome 3_2"/>
</dbReference>
<evidence type="ECO:0000313" key="3">
    <source>
        <dbReference type="Proteomes" id="UP001066276"/>
    </source>
</evidence>
<feature type="region of interest" description="Disordered" evidence="1">
    <location>
        <begin position="152"/>
        <end position="187"/>
    </location>
</feature>
<accession>A0AAV7TLG8</accession>
<dbReference type="EMBL" id="JANPWB010000006">
    <property type="protein sequence ID" value="KAJ1177468.1"/>
    <property type="molecule type" value="Genomic_DNA"/>
</dbReference>
<gene>
    <name evidence="2" type="ORF">NDU88_002723</name>
</gene>
<evidence type="ECO:0000256" key="1">
    <source>
        <dbReference type="SAM" id="MobiDB-lite"/>
    </source>
</evidence>
<proteinExistence type="predicted"/>
<reference evidence="2" key="1">
    <citation type="journal article" date="2022" name="bioRxiv">
        <title>Sequencing and chromosome-scale assembly of the giantPleurodeles waltlgenome.</title>
        <authorList>
            <person name="Brown T."/>
            <person name="Elewa A."/>
            <person name="Iarovenko S."/>
            <person name="Subramanian E."/>
            <person name="Araus A.J."/>
            <person name="Petzold A."/>
            <person name="Susuki M."/>
            <person name="Suzuki K.-i.T."/>
            <person name="Hayashi T."/>
            <person name="Toyoda A."/>
            <person name="Oliveira C."/>
            <person name="Osipova E."/>
            <person name="Leigh N.D."/>
            <person name="Simon A."/>
            <person name="Yun M.H."/>
        </authorList>
    </citation>
    <scope>NUCLEOTIDE SEQUENCE</scope>
    <source>
        <strain evidence="2">20211129_DDA</strain>
        <tissue evidence="2">Liver</tissue>
    </source>
</reference>
<sequence>MPPPILTRRFRGLVKPRAGSRLAPLVAAPAGLRGPSLYSGRHTAHQKAAGPLPQLRAGGATHCTHLSGGNALQSQPQFTGSQRRPRHFLGAPEGRLQPHTGSRLHSVPQLLAARQDKAPLGVPAVSLHTRRPLVLLLSLGLVGPSTAPTFPGATLHSSSRGSRAVGTALGGPGGRLQPRAGSRLHSGPPLLAARQAAGSSHRLPGSDLRTRIQKGLRSSPVGPPGDLPQHQHGLPRGRFSVPG</sequence>
<evidence type="ECO:0000313" key="2">
    <source>
        <dbReference type="EMBL" id="KAJ1177468.1"/>
    </source>
</evidence>
<protein>
    <submittedName>
        <fullName evidence="2">Uncharacterized protein</fullName>
    </submittedName>
</protein>
<organism evidence="2 3">
    <name type="scientific">Pleurodeles waltl</name>
    <name type="common">Iberian ribbed newt</name>
    <dbReference type="NCBI Taxonomy" id="8319"/>
    <lineage>
        <taxon>Eukaryota</taxon>
        <taxon>Metazoa</taxon>
        <taxon>Chordata</taxon>
        <taxon>Craniata</taxon>
        <taxon>Vertebrata</taxon>
        <taxon>Euteleostomi</taxon>
        <taxon>Amphibia</taxon>
        <taxon>Batrachia</taxon>
        <taxon>Caudata</taxon>
        <taxon>Salamandroidea</taxon>
        <taxon>Salamandridae</taxon>
        <taxon>Pleurodelinae</taxon>
        <taxon>Pleurodeles</taxon>
    </lineage>
</organism>
<keyword evidence="3" id="KW-1185">Reference proteome</keyword>
<dbReference type="AlphaFoldDB" id="A0AAV7TLG8"/>